<evidence type="ECO:0000256" key="1">
    <source>
        <dbReference type="ARBA" id="ARBA00010797"/>
    </source>
</evidence>
<dbReference type="Gene3D" id="2.40.50.100">
    <property type="match status" value="1"/>
</dbReference>
<dbReference type="EMBL" id="JBBWRZ010000009">
    <property type="protein sequence ID" value="KAK8229367.1"/>
    <property type="molecule type" value="Genomic_DNA"/>
</dbReference>
<evidence type="ECO:0000256" key="3">
    <source>
        <dbReference type="ARBA" id="ARBA00023274"/>
    </source>
</evidence>
<proteinExistence type="inferred from homology"/>
<gene>
    <name evidence="6" type="ORF">HDK90DRAFT_493856</name>
</gene>
<dbReference type="PRINTS" id="PR00063">
    <property type="entry name" value="RIBOSOMALL27"/>
</dbReference>
<evidence type="ECO:0000256" key="2">
    <source>
        <dbReference type="ARBA" id="ARBA00022980"/>
    </source>
</evidence>
<keyword evidence="3" id="KW-0687">Ribonucleoprotein</keyword>
<name>A0ABR1YI74_9PEZI</name>
<dbReference type="SUPFAM" id="SSF110324">
    <property type="entry name" value="Ribosomal L27 protein-like"/>
    <property type="match status" value="1"/>
</dbReference>
<protein>
    <recommendedName>
        <fullName evidence="4">Large ribosomal subunit protein bL27m</fullName>
    </recommendedName>
</protein>
<feature type="region of interest" description="Disordered" evidence="5">
    <location>
        <begin position="50"/>
        <end position="75"/>
    </location>
</feature>
<organism evidence="6 7">
    <name type="scientific">Phyllosticta capitalensis</name>
    <dbReference type="NCBI Taxonomy" id="121624"/>
    <lineage>
        <taxon>Eukaryota</taxon>
        <taxon>Fungi</taxon>
        <taxon>Dikarya</taxon>
        <taxon>Ascomycota</taxon>
        <taxon>Pezizomycotina</taxon>
        <taxon>Dothideomycetes</taxon>
        <taxon>Dothideomycetes incertae sedis</taxon>
        <taxon>Botryosphaeriales</taxon>
        <taxon>Phyllostictaceae</taxon>
        <taxon>Phyllosticta</taxon>
    </lineage>
</organism>
<dbReference type="Proteomes" id="UP001492380">
    <property type="component" value="Unassembled WGS sequence"/>
</dbReference>
<comment type="similarity">
    <text evidence="1">Belongs to the bacterial ribosomal protein bL27 family.</text>
</comment>
<reference evidence="6 7" key="1">
    <citation type="submission" date="2024-04" db="EMBL/GenBank/DDBJ databases">
        <title>Phyllosticta paracitricarpa is synonymous to the EU quarantine fungus P. citricarpa based on phylogenomic analyses.</title>
        <authorList>
            <consortium name="Lawrence Berkeley National Laboratory"/>
            <person name="Van Ingen-Buijs V.A."/>
            <person name="Van Westerhoven A.C."/>
            <person name="Haridas S."/>
            <person name="Skiadas P."/>
            <person name="Martin F."/>
            <person name="Groenewald J.Z."/>
            <person name="Crous P.W."/>
            <person name="Seidl M.F."/>
        </authorList>
    </citation>
    <scope>NUCLEOTIDE SEQUENCE [LARGE SCALE GENOMIC DNA]</scope>
    <source>
        <strain evidence="6 7">CBS 123374</strain>
    </source>
</reference>
<comment type="caution">
    <text evidence="6">The sequence shown here is derived from an EMBL/GenBank/DDBJ whole genome shotgun (WGS) entry which is preliminary data.</text>
</comment>
<evidence type="ECO:0000313" key="6">
    <source>
        <dbReference type="EMBL" id="KAK8229367.1"/>
    </source>
</evidence>
<evidence type="ECO:0000256" key="5">
    <source>
        <dbReference type="SAM" id="MobiDB-lite"/>
    </source>
</evidence>
<dbReference type="PANTHER" id="PTHR15893">
    <property type="entry name" value="RIBOSOMAL PROTEIN L27"/>
    <property type="match status" value="1"/>
</dbReference>
<feature type="region of interest" description="Disordered" evidence="5">
    <location>
        <begin position="182"/>
        <end position="203"/>
    </location>
</feature>
<feature type="compositionally biased region" description="Polar residues" evidence="5">
    <location>
        <begin position="50"/>
        <end position="59"/>
    </location>
</feature>
<dbReference type="PANTHER" id="PTHR15893:SF0">
    <property type="entry name" value="LARGE RIBOSOMAL SUBUNIT PROTEIN BL27M"/>
    <property type="match status" value="1"/>
</dbReference>
<evidence type="ECO:0000256" key="4">
    <source>
        <dbReference type="ARBA" id="ARBA00035267"/>
    </source>
</evidence>
<dbReference type="InterPro" id="IPR001684">
    <property type="entry name" value="Ribosomal_bL27"/>
</dbReference>
<dbReference type="Pfam" id="PF01016">
    <property type="entry name" value="Ribosomal_L27"/>
    <property type="match status" value="1"/>
</dbReference>
<sequence>MLSLRTKAPIRAAVSVAKASCASSPASYNVLDVLRASIAASVTPSTTTVRYASHASQGRANGPKNGPGKRLGAKKTGEQYVVPGNIIYKQRGTLWFPGENAYMGRDHTIHAGVSGYVKYYRDPLLHPKRKYIGVVFKRNDVLPRPPNKPRPRRLNLIAVPRRPDVDTFAAENVETDLTVSKKPGEESVVRETPRKRDRSGRVPVGDLKIRPGYMYREANWQIGRAPERAGVKVHKFVKNDRWEAWRRASARGKVIREKVAIGKRKSGSKKQKSKK</sequence>
<keyword evidence="2 6" id="KW-0689">Ribosomal protein</keyword>
<dbReference type="GO" id="GO:0005840">
    <property type="term" value="C:ribosome"/>
    <property type="evidence" value="ECO:0007669"/>
    <property type="project" value="UniProtKB-KW"/>
</dbReference>
<evidence type="ECO:0000313" key="7">
    <source>
        <dbReference type="Proteomes" id="UP001492380"/>
    </source>
</evidence>
<keyword evidence="7" id="KW-1185">Reference proteome</keyword>
<accession>A0ABR1YI74</accession>
<feature type="compositionally biased region" description="Basic and acidic residues" evidence="5">
    <location>
        <begin position="182"/>
        <end position="194"/>
    </location>
</feature>